<keyword evidence="2" id="KW-1185">Reference proteome</keyword>
<sequence>MIVKIFLSSEVLTTMRFFSYLPYLLPLFTLAGAQDVDLEQVKFRFQTANIPLDIDIPSFDPTVLFELAFPQKSGPSIPTTAGDFINQNQTAGPPTFGLEERAGSGPFVVAMVDLDAPDPRNPTEAQIRHFLGGNFRVGANSALVNSTPAVTEFLQPNPPVGSEAHRYVFLVFKQSAAFNNQKLVTPATSRDNFDIAAFATALGLGSPIAGTYIVVNVANSTTPADV</sequence>
<comment type="caution">
    <text evidence="1">The sequence shown here is derived from an EMBL/GenBank/DDBJ whole genome shotgun (WGS) entry which is preliminary data.</text>
</comment>
<dbReference type="Proteomes" id="UP000518752">
    <property type="component" value="Unassembled WGS sequence"/>
</dbReference>
<dbReference type="InterPro" id="IPR008914">
    <property type="entry name" value="PEBP"/>
</dbReference>
<reference evidence="1 2" key="1">
    <citation type="journal article" date="2020" name="ISME J.">
        <title>Uncovering the hidden diversity of litter-decomposition mechanisms in mushroom-forming fungi.</title>
        <authorList>
            <person name="Floudas D."/>
            <person name="Bentzer J."/>
            <person name="Ahren D."/>
            <person name="Johansson T."/>
            <person name="Persson P."/>
            <person name="Tunlid A."/>
        </authorList>
    </citation>
    <scope>NUCLEOTIDE SEQUENCE [LARGE SCALE GENOMIC DNA]</scope>
    <source>
        <strain evidence="1 2">CBS 406.79</strain>
    </source>
</reference>
<proteinExistence type="predicted"/>
<dbReference type="GO" id="GO:0046578">
    <property type="term" value="P:regulation of Ras protein signal transduction"/>
    <property type="evidence" value="ECO:0007669"/>
    <property type="project" value="TreeGrafter"/>
</dbReference>
<dbReference type="PANTHER" id="PTHR11362:SF148">
    <property type="entry name" value="CARBOXYPEPTIDASE Y INHIBITOR"/>
    <property type="match status" value="1"/>
</dbReference>
<dbReference type="GO" id="GO:0030162">
    <property type="term" value="P:regulation of proteolysis"/>
    <property type="evidence" value="ECO:0007669"/>
    <property type="project" value="TreeGrafter"/>
</dbReference>
<name>A0A8H5MH08_9AGAR</name>
<gene>
    <name evidence="1" type="ORF">D9757_000403</name>
</gene>
<protein>
    <recommendedName>
        <fullName evidence="3">PEBP-like protein</fullName>
    </recommendedName>
</protein>
<dbReference type="AlphaFoldDB" id="A0A8H5MH08"/>
<dbReference type="GO" id="GO:0005543">
    <property type="term" value="F:phospholipid binding"/>
    <property type="evidence" value="ECO:0007669"/>
    <property type="project" value="TreeGrafter"/>
</dbReference>
<dbReference type="EMBL" id="JAACJN010000001">
    <property type="protein sequence ID" value="KAF5393622.1"/>
    <property type="molecule type" value="Genomic_DNA"/>
</dbReference>
<dbReference type="CDD" id="cd00866">
    <property type="entry name" value="PEBP_euk"/>
    <property type="match status" value="1"/>
</dbReference>
<dbReference type="InterPro" id="IPR035810">
    <property type="entry name" value="PEBP_euk"/>
</dbReference>
<accession>A0A8H5MH08</accession>
<dbReference type="SUPFAM" id="SSF49777">
    <property type="entry name" value="PEBP-like"/>
    <property type="match status" value="1"/>
</dbReference>
<dbReference type="Pfam" id="PF01161">
    <property type="entry name" value="PBP"/>
    <property type="match status" value="1"/>
</dbReference>
<evidence type="ECO:0008006" key="3">
    <source>
        <dbReference type="Google" id="ProtNLM"/>
    </source>
</evidence>
<evidence type="ECO:0000313" key="2">
    <source>
        <dbReference type="Proteomes" id="UP000518752"/>
    </source>
</evidence>
<dbReference type="Gene3D" id="3.90.280.10">
    <property type="entry name" value="PEBP-like"/>
    <property type="match status" value="1"/>
</dbReference>
<dbReference type="InterPro" id="IPR036610">
    <property type="entry name" value="PEBP-like_sf"/>
</dbReference>
<dbReference type="GO" id="GO:0030414">
    <property type="term" value="F:peptidase inhibitor activity"/>
    <property type="evidence" value="ECO:0007669"/>
    <property type="project" value="TreeGrafter"/>
</dbReference>
<evidence type="ECO:0000313" key="1">
    <source>
        <dbReference type="EMBL" id="KAF5393622.1"/>
    </source>
</evidence>
<dbReference type="OrthoDB" id="2506647at2759"/>
<dbReference type="PANTHER" id="PTHR11362">
    <property type="entry name" value="PHOSPHATIDYLETHANOLAMINE-BINDING PROTEIN"/>
    <property type="match status" value="1"/>
</dbReference>
<organism evidence="1 2">
    <name type="scientific">Collybiopsis confluens</name>
    <dbReference type="NCBI Taxonomy" id="2823264"/>
    <lineage>
        <taxon>Eukaryota</taxon>
        <taxon>Fungi</taxon>
        <taxon>Dikarya</taxon>
        <taxon>Basidiomycota</taxon>
        <taxon>Agaricomycotina</taxon>
        <taxon>Agaricomycetes</taxon>
        <taxon>Agaricomycetidae</taxon>
        <taxon>Agaricales</taxon>
        <taxon>Marasmiineae</taxon>
        <taxon>Omphalotaceae</taxon>
        <taxon>Collybiopsis</taxon>
    </lineage>
</organism>